<gene>
    <name evidence="2" type="ORF">IWX46DRAFT_339563</name>
</gene>
<dbReference type="InterPro" id="IPR002575">
    <property type="entry name" value="Aminoglycoside_PTrfase"/>
</dbReference>
<dbReference type="InterPro" id="IPR051678">
    <property type="entry name" value="AGP_Transferase"/>
</dbReference>
<sequence>MMSFDDVAWEYSDNLVNEWNKELRKPENLQAIASLVASHHGGKPVEVKPPMSGAFNVMIAVEFADGGRAVMRLPKPGVLPFREEKVRNEVAAIKYLQAHTTLPISLVLHVGTKEECPAGLGPFFIMEYAHAAKAASRDLKWPLLPEDQSPQLDPNIDQETLERIYSQMAKVLLQIWIPSSDGIGSLCEVDEETFKVTQRPYTFNMGELAVLGTLPRAKLPPKDQTFDSSASYFRTLADLHLQHLHHQRNDAVKDADDCRRKYVARQLFSRLARDNRLTSPATAAGPFKSWCDDLRPANVLLHSTSELAAVIDWEFTYFAPAEFAESPPWWLLLEAPEFWPNGIDDWTKWFELRLPTFLDVLRQHEDAMIREGRFGEEQRLSERMRRSWDSGDFWVAYAARKSFAFDAVFWRNIFPRFFGAVSGEDDAWQRALALLGAEERDEMERLASRKMEEMKDRVLVWEDDEAVSLASETEGGGRELSG</sequence>
<proteinExistence type="predicted"/>
<dbReference type="SUPFAM" id="SSF56112">
    <property type="entry name" value="Protein kinase-like (PK-like)"/>
    <property type="match status" value="1"/>
</dbReference>
<feature type="domain" description="Aminoglycoside phosphotransferase" evidence="1">
    <location>
        <begin position="47"/>
        <end position="321"/>
    </location>
</feature>
<dbReference type="PANTHER" id="PTHR21310:SF37">
    <property type="entry name" value="AMINOGLYCOSIDE PHOSPHOTRANSFERASE DOMAIN-CONTAINING PROTEIN"/>
    <property type="match status" value="1"/>
</dbReference>
<protein>
    <submittedName>
        <fullName evidence="2">Phosphotransferase family protein</fullName>
    </submittedName>
</protein>
<name>A0ABR1MKT3_9PEZI</name>
<evidence type="ECO:0000259" key="1">
    <source>
        <dbReference type="Pfam" id="PF01636"/>
    </source>
</evidence>
<dbReference type="Gene3D" id="3.30.200.20">
    <property type="entry name" value="Phosphorylase Kinase, domain 1"/>
    <property type="match status" value="1"/>
</dbReference>
<evidence type="ECO:0000313" key="2">
    <source>
        <dbReference type="EMBL" id="KAK7552364.1"/>
    </source>
</evidence>
<dbReference type="PANTHER" id="PTHR21310">
    <property type="entry name" value="AMINOGLYCOSIDE PHOSPHOTRANSFERASE-RELATED-RELATED"/>
    <property type="match status" value="1"/>
</dbReference>
<accession>A0ABR1MKT3</accession>
<dbReference type="EMBL" id="JBBPDW010000005">
    <property type="protein sequence ID" value="KAK7552364.1"/>
    <property type="molecule type" value="Genomic_DNA"/>
</dbReference>
<dbReference type="Pfam" id="PF01636">
    <property type="entry name" value="APH"/>
    <property type="match status" value="1"/>
</dbReference>
<organism evidence="2 3">
    <name type="scientific">Phyllosticta citricarpa</name>
    <dbReference type="NCBI Taxonomy" id="55181"/>
    <lineage>
        <taxon>Eukaryota</taxon>
        <taxon>Fungi</taxon>
        <taxon>Dikarya</taxon>
        <taxon>Ascomycota</taxon>
        <taxon>Pezizomycotina</taxon>
        <taxon>Dothideomycetes</taxon>
        <taxon>Dothideomycetes incertae sedis</taxon>
        <taxon>Botryosphaeriales</taxon>
        <taxon>Phyllostictaceae</taxon>
        <taxon>Phyllosticta</taxon>
    </lineage>
</organism>
<keyword evidence="3" id="KW-1185">Reference proteome</keyword>
<reference evidence="2 3" key="1">
    <citation type="submission" date="2024-04" db="EMBL/GenBank/DDBJ databases">
        <title>Phyllosticta paracitricarpa is synonymous to the EU quarantine fungus P. citricarpa based on phylogenomic analyses.</title>
        <authorList>
            <consortium name="Lawrence Berkeley National Laboratory"/>
            <person name="Van Ingen-Buijs V.A."/>
            <person name="Van Westerhoven A.C."/>
            <person name="Haridas S."/>
            <person name="Skiadas P."/>
            <person name="Martin F."/>
            <person name="Groenewald J.Z."/>
            <person name="Crous P.W."/>
            <person name="Seidl M.F."/>
        </authorList>
    </citation>
    <scope>NUCLEOTIDE SEQUENCE [LARGE SCALE GENOMIC DNA]</scope>
    <source>
        <strain evidence="2 3">CBS 122670</strain>
    </source>
</reference>
<comment type="caution">
    <text evidence="2">The sequence shown here is derived from an EMBL/GenBank/DDBJ whole genome shotgun (WGS) entry which is preliminary data.</text>
</comment>
<dbReference type="InterPro" id="IPR011009">
    <property type="entry name" value="Kinase-like_dom_sf"/>
</dbReference>
<evidence type="ECO:0000313" key="3">
    <source>
        <dbReference type="Proteomes" id="UP001365128"/>
    </source>
</evidence>
<dbReference type="Proteomes" id="UP001365128">
    <property type="component" value="Unassembled WGS sequence"/>
</dbReference>